<evidence type="ECO:0000259" key="2">
    <source>
        <dbReference type="Pfam" id="PF01833"/>
    </source>
</evidence>
<gene>
    <name evidence="4" type="ORF">KGMB02408_02700</name>
</gene>
<dbReference type="InterPro" id="IPR011042">
    <property type="entry name" value="6-blade_b-propeller_TolB-like"/>
</dbReference>
<organism evidence="4 5">
    <name type="scientific">Bacteroides faecalis</name>
    <dbReference type="NCBI Taxonomy" id="2447885"/>
    <lineage>
        <taxon>Bacteria</taxon>
        <taxon>Pseudomonadati</taxon>
        <taxon>Bacteroidota</taxon>
        <taxon>Bacteroidia</taxon>
        <taxon>Bacteroidales</taxon>
        <taxon>Bacteroidaceae</taxon>
        <taxon>Bacteroides</taxon>
    </lineage>
</organism>
<protein>
    <submittedName>
        <fullName evidence="4">Cell surface protein</fullName>
    </submittedName>
</protein>
<dbReference type="Gene3D" id="2.120.10.30">
    <property type="entry name" value="TolB, C-terminal domain"/>
    <property type="match status" value="1"/>
</dbReference>
<dbReference type="Pfam" id="PF01436">
    <property type="entry name" value="NHL"/>
    <property type="match status" value="1"/>
</dbReference>
<name>A0A401LP43_9BACE</name>
<dbReference type="OrthoDB" id="791543at2"/>
<dbReference type="Proteomes" id="UP000288079">
    <property type="component" value="Unassembled WGS sequence"/>
</dbReference>
<dbReference type="PANTHER" id="PTHR13833:SF71">
    <property type="entry name" value="NHL DOMAIN-CONTAINING PROTEIN"/>
    <property type="match status" value="1"/>
</dbReference>
<dbReference type="Pfam" id="PF01833">
    <property type="entry name" value="TIG"/>
    <property type="match status" value="1"/>
</dbReference>
<dbReference type="PROSITE" id="PS51257">
    <property type="entry name" value="PROKAR_LIPOPROTEIN"/>
    <property type="match status" value="1"/>
</dbReference>
<evidence type="ECO:0000259" key="3">
    <source>
        <dbReference type="Pfam" id="PF25021"/>
    </source>
</evidence>
<evidence type="ECO:0000256" key="1">
    <source>
        <dbReference type="ARBA" id="ARBA00022737"/>
    </source>
</evidence>
<dbReference type="SUPFAM" id="SSF81296">
    <property type="entry name" value="E set domains"/>
    <property type="match status" value="1"/>
</dbReference>
<dbReference type="InterPro" id="IPR001258">
    <property type="entry name" value="NHL_repeat"/>
</dbReference>
<feature type="domain" description="Teneurin NHL" evidence="3">
    <location>
        <begin position="290"/>
        <end position="391"/>
    </location>
</feature>
<dbReference type="InterPro" id="IPR014756">
    <property type="entry name" value="Ig_E-set"/>
</dbReference>
<comment type="caution">
    <text evidence="4">The sequence shown here is derived from an EMBL/GenBank/DDBJ whole genome shotgun (WGS) entry which is preliminary data.</text>
</comment>
<proteinExistence type="predicted"/>
<keyword evidence="5" id="KW-1185">Reference proteome</keyword>
<feature type="domain" description="IPT/TIG" evidence="2">
    <location>
        <begin position="47"/>
        <end position="125"/>
    </location>
</feature>
<dbReference type="RefSeq" id="WP_125039693.1">
    <property type="nucleotide sequence ID" value="NZ_BHWB01000001.1"/>
</dbReference>
<dbReference type="InterPro" id="IPR056822">
    <property type="entry name" value="TEN_NHL"/>
</dbReference>
<dbReference type="Gene3D" id="2.60.40.10">
    <property type="entry name" value="Immunoglobulins"/>
    <property type="match status" value="1"/>
</dbReference>
<dbReference type="InterPro" id="IPR013783">
    <property type="entry name" value="Ig-like_fold"/>
</dbReference>
<accession>A0A401LP43</accession>
<reference evidence="4 5" key="1">
    <citation type="submission" date="2018-10" db="EMBL/GenBank/DDBJ databases">
        <title>Draft Genome Sequence of Bacteroides sp. KCTC 15687.</title>
        <authorList>
            <person name="Yu S.Y."/>
            <person name="Kim J.S."/>
            <person name="Oh B.S."/>
            <person name="Park S.H."/>
            <person name="Kang S.W."/>
            <person name="Park J.E."/>
            <person name="Choi S.H."/>
            <person name="Han K.I."/>
            <person name="Lee K.C."/>
            <person name="Eom M.K."/>
            <person name="Suh M.K."/>
            <person name="Lee D.H."/>
            <person name="Yoon H."/>
            <person name="Kim B."/>
            <person name="Yang S.J."/>
            <person name="Lee J.S."/>
            <person name="Lee J.H."/>
        </authorList>
    </citation>
    <scope>NUCLEOTIDE SEQUENCE [LARGE SCALE GENOMIC DNA]</scope>
    <source>
        <strain evidence="4 5">KCTC 15687</strain>
    </source>
</reference>
<sequence>MKLGRQNYVRKRLKFLGIFSLLFPLLFSCKDSDSAENQFNPNAPVEVNAIIPETGTVALPLVIHGKNFGADKSKIKVYFDDVQAQIITAKSEHLYVLNPRQTGGEHIVKVIVNDKEGVLKEKFTYIVTSSVTTVAGSGEYDVIDGNALEAAFASPEYIAVDDKGNIVASDYRGNYLRLISIEESKVTTLFEDGSIYGLSFSPDYSTLYIGMEGSSIMSNELDCKSSWLRSVVPNTIGMEYGSATTVTDSKGNVYYIGYKGEIAQKNIETEMITMIGKIPSDLIDIEADGSGVDYYAAYNPKDNHIYISTRFENVIIRFEADIKTLENDDFELYAGTLNQSGINNGPRLSATFYEPRGMAFDSKGNMYIADSKNNVIRMINPEGEVSTFIGNPEGGHKDGSLEEALFYRRPYDITISPEDFIYVADAGNHRVRCIAIQ</sequence>
<keyword evidence="1" id="KW-0677">Repeat</keyword>
<evidence type="ECO:0000313" key="5">
    <source>
        <dbReference type="Proteomes" id="UP000288079"/>
    </source>
</evidence>
<evidence type="ECO:0000313" key="4">
    <source>
        <dbReference type="EMBL" id="GCB33325.1"/>
    </source>
</evidence>
<dbReference type="AlphaFoldDB" id="A0A401LP43"/>
<dbReference type="SUPFAM" id="SSF101898">
    <property type="entry name" value="NHL repeat"/>
    <property type="match status" value="1"/>
</dbReference>
<dbReference type="PANTHER" id="PTHR13833">
    <property type="match status" value="1"/>
</dbReference>
<dbReference type="EMBL" id="BHWB01000001">
    <property type="protein sequence ID" value="GCB33325.1"/>
    <property type="molecule type" value="Genomic_DNA"/>
</dbReference>
<dbReference type="CDD" id="cd00603">
    <property type="entry name" value="IPT_PCSR"/>
    <property type="match status" value="1"/>
</dbReference>
<dbReference type="InterPro" id="IPR002909">
    <property type="entry name" value="IPT_dom"/>
</dbReference>
<dbReference type="Pfam" id="PF25021">
    <property type="entry name" value="TEN_NHL"/>
    <property type="match status" value="1"/>
</dbReference>